<evidence type="ECO:0000256" key="1">
    <source>
        <dbReference type="ARBA" id="ARBA00004123"/>
    </source>
</evidence>
<comment type="subcellular location">
    <subcellularLocation>
        <location evidence="1">Nucleus</location>
    </subcellularLocation>
</comment>
<organism evidence="8 9">
    <name type="scientific">Circinella minor</name>
    <dbReference type="NCBI Taxonomy" id="1195481"/>
    <lineage>
        <taxon>Eukaryota</taxon>
        <taxon>Fungi</taxon>
        <taxon>Fungi incertae sedis</taxon>
        <taxon>Mucoromycota</taxon>
        <taxon>Mucoromycotina</taxon>
        <taxon>Mucoromycetes</taxon>
        <taxon>Mucorales</taxon>
        <taxon>Lichtheimiaceae</taxon>
        <taxon>Circinella</taxon>
    </lineage>
</organism>
<feature type="region of interest" description="Disordered" evidence="6">
    <location>
        <begin position="30"/>
        <end position="62"/>
    </location>
</feature>
<dbReference type="EMBL" id="JAEPRB010000181">
    <property type="protein sequence ID" value="KAG2219394.1"/>
    <property type="molecule type" value="Genomic_DNA"/>
</dbReference>
<dbReference type="OrthoDB" id="5778525at2759"/>
<dbReference type="Gene3D" id="4.10.280.10">
    <property type="entry name" value="Helix-loop-helix DNA-binding domain"/>
    <property type="match status" value="1"/>
</dbReference>
<sequence length="148" mass="17039">MSNHSNNEKDSKEELDRIILKKRGLDEVNDLIKEEGLSPSSSSDQNQQQPQPRRQRRARKAPHELLTEAEKKANHIASEQKRRQNIRLGFEQLIEVVPSLSQGNRSEALILQKSVEHIRHLISVKNDLKDQVRDLQGLLGEPYVLQLI</sequence>
<evidence type="ECO:0000256" key="3">
    <source>
        <dbReference type="ARBA" id="ARBA00023125"/>
    </source>
</evidence>
<dbReference type="GO" id="GO:0000981">
    <property type="term" value="F:DNA-binding transcription factor activity, RNA polymerase II-specific"/>
    <property type="evidence" value="ECO:0007669"/>
    <property type="project" value="TreeGrafter"/>
</dbReference>
<dbReference type="InterPro" id="IPR011598">
    <property type="entry name" value="bHLH_dom"/>
</dbReference>
<dbReference type="Pfam" id="PF00010">
    <property type="entry name" value="HLH"/>
    <property type="match status" value="1"/>
</dbReference>
<dbReference type="GO" id="GO:0000978">
    <property type="term" value="F:RNA polymerase II cis-regulatory region sequence-specific DNA binding"/>
    <property type="evidence" value="ECO:0007669"/>
    <property type="project" value="TreeGrafter"/>
</dbReference>
<dbReference type="InterPro" id="IPR036638">
    <property type="entry name" value="HLH_DNA-bd_sf"/>
</dbReference>
<evidence type="ECO:0000256" key="6">
    <source>
        <dbReference type="SAM" id="MobiDB-lite"/>
    </source>
</evidence>
<dbReference type="SUPFAM" id="SSF47459">
    <property type="entry name" value="HLH, helix-loop-helix DNA-binding domain"/>
    <property type="match status" value="1"/>
</dbReference>
<gene>
    <name evidence="8" type="ORF">INT45_010970</name>
</gene>
<dbReference type="PANTHER" id="PTHR15741">
    <property type="entry name" value="BASIC HELIX-LOOP-HELIX ZIP TRANSCRIPTION FACTOR"/>
    <property type="match status" value="1"/>
</dbReference>
<dbReference type="InterPro" id="IPR052207">
    <property type="entry name" value="Max-like/E-box_TFs"/>
</dbReference>
<feature type="domain" description="BHLH" evidence="7">
    <location>
        <begin position="70"/>
        <end position="121"/>
    </location>
</feature>
<evidence type="ECO:0000256" key="5">
    <source>
        <dbReference type="ARBA" id="ARBA00023242"/>
    </source>
</evidence>
<keyword evidence="9" id="KW-1185">Reference proteome</keyword>
<dbReference type="Proteomes" id="UP000646827">
    <property type="component" value="Unassembled WGS sequence"/>
</dbReference>
<evidence type="ECO:0000256" key="4">
    <source>
        <dbReference type="ARBA" id="ARBA00023163"/>
    </source>
</evidence>
<dbReference type="PROSITE" id="PS50888">
    <property type="entry name" value="BHLH"/>
    <property type="match status" value="1"/>
</dbReference>
<name>A0A8H7RYK0_9FUNG</name>
<dbReference type="PANTHER" id="PTHR15741:SF27">
    <property type="entry name" value="TRANSCRIPTION FACTOR AP-4"/>
    <property type="match status" value="1"/>
</dbReference>
<proteinExistence type="predicted"/>
<comment type="caution">
    <text evidence="8">The sequence shown here is derived from an EMBL/GenBank/DDBJ whole genome shotgun (WGS) entry which is preliminary data.</text>
</comment>
<evidence type="ECO:0000259" key="7">
    <source>
        <dbReference type="PROSITE" id="PS50888"/>
    </source>
</evidence>
<keyword evidence="2" id="KW-0805">Transcription regulation</keyword>
<evidence type="ECO:0000256" key="2">
    <source>
        <dbReference type="ARBA" id="ARBA00023015"/>
    </source>
</evidence>
<reference evidence="8 9" key="1">
    <citation type="submission" date="2020-12" db="EMBL/GenBank/DDBJ databases">
        <title>Metabolic potential, ecology and presence of endohyphal bacteria is reflected in genomic diversity of Mucoromycotina.</title>
        <authorList>
            <person name="Muszewska A."/>
            <person name="Okrasinska A."/>
            <person name="Steczkiewicz K."/>
            <person name="Drgas O."/>
            <person name="Orlowska M."/>
            <person name="Perlinska-Lenart U."/>
            <person name="Aleksandrzak-Piekarczyk T."/>
            <person name="Szatraj K."/>
            <person name="Zielenkiewicz U."/>
            <person name="Pilsyk S."/>
            <person name="Malc E."/>
            <person name="Mieczkowski P."/>
            <person name="Kruszewska J.S."/>
            <person name="Biernat P."/>
            <person name="Pawlowska J."/>
        </authorList>
    </citation>
    <scope>NUCLEOTIDE SEQUENCE [LARGE SCALE GENOMIC DNA]</scope>
    <source>
        <strain evidence="8 9">CBS 142.35</strain>
    </source>
</reference>
<keyword evidence="3" id="KW-0238">DNA-binding</keyword>
<evidence type="ECO:0000313" key="9">
    <source>
        <dbReference type="Proteomes" id="UP000646827"/>
    </source>
</evidence>
<feature type="compositionally biased region" description="Low complexity" evidence="6">
    <location>
        <begin position="38"/>
        <end position="52"/>
    </location>
</feature>
<dbReference type="SMART" id="SM00353">
    <property type="entry name" value="HLH"/>
    <property type="match status" value="1"/>
</dbReference>
<dbReference type="GO" id="GO:0005634">
    <property type="term" value="C:nucleus"/>
    <property type="evidence" value="ECO:0007669"/>
    <property type="project" value="UniProtKB-SubCell"/>
</dbReference>
<accession>A0A8H7RYK0</accession>
<keyword evidence="4" id="KW-0804">Transcription</keyword>
<dbReference type="GO" id="GO:0046983">
    <property type="term" value="F:protein dimerization activity"/>
    <property type="evidence" value="ECO:0007669"/>
    <property type="project" value="InterPro"/>
</dbReference>
<dbReference type="AlphaFoldDB" id="A0A8H7RYK0"/>
<keyword evidence="5" id="KW-0539">Nucleus</keyword>
<evidence type="ECO:0000313" key="8">
    <source>
        <dbReference type="EMBL" id="KAG2219394.1"/>
    </source>
</evidence>
<protein>
    <recommendedName>
        <fullName evidence="7">BHLH domain-containing protein</fullName>
    </recommendedName>
</protein>